<gene>
    <name evidence="2" type="ORF">BGW36DRAFT_417581</name>
</gene>
<evidence type="ECO:0000313" key="2">
    <source>
        <dbReference type="EMBL" id="KAH8696416.1"/>
    </source>
</evidence>
<protein>
    <submittedName>
        <fullName evidence="2">Uncharacterized protein</fullName>
    </submittedName>
</protein>
<dbReference type="SUPFAM" id="SSF51197">
    <property type="entry name" value="Clavaminate synthase-like"/>
    <property type="match status" value="1"/>
</dbReference>
<proteinExistence type="predicted"/>
<feature type="binding site" evidence="1">
    <location>
        <position position="141"/>
    </location>
    <ligand>
        <name>2-oxoglutarate</name>
        <dbReference type="ChEBI" id="CHEBI:16810"/>
    </ligand>
</feature>
<accession>A0AAD4KTU0</accession>
<dbReference type="GO" id="GO:0006307">
    <property type="term" value="P:DNA alkylation repair"/>
    <property type="evidence" value="ECO:0007669"/>
    <property type="project" value="TreeGrafter"/>
</dbReference>
<dbReference type="GeneID" id="70249677"/>
<dbReference type="InterPro" id="IPR037151">
    <property type="entry name" value="AlkB-like_sf"/>
</dbReference>
<evidence type="ECO:0000313" key="3">
    <source>
        <dbReference type="Proteomes" id="UP001201262"/>
    </source>
</evidence>
<dbReference type="RefSeq" id="XP_046071353.1">
    <property type="nucleotide sequence ID" value="XM_046219390.1"/>
</dbReference>
<dbReference type="EMBL" id="JAJTJA010000007">
    <property type="protein sequence ID" value="KAH8696416.1"/>
    <property type="molecule type" value="Genomic_DNA"/>
</dbReference>
<keyword evidence="3" id="KW-1185">Reference proteome</keyword>
<dbReference type="PANTHER" id="PTHR31573:SF1">
    <property type="entry name" value="DNA OXIDATIVE DEMETHYLASE ALKBH2"/>
    <property type="match status" value="1"/>
</dbReference>
<dbReference type="AlphaFoldDB" id="A0AAD4KTU0"/>
<organism evidence="2 3">
    <name type="scientific">Talaromyces proteolyticus</name>
    <dbReference type="NCBI Taxonomy" id="1131652"/>
    <lineage>
        <taxon>Eukaryota</taxon>
        <taxon>Fungi</taxon>
        <taxon>Dikarya</taxon>
        <taxon>Ascomycota</taxon>
        <taxon>Pezizomycotina</taxon>
        <taxon>Eurotiomycetes</taxon>
        <taxon>Eurotiomycetidae</taxon>
        <taxon>Eurotiales</taxon>
        <taxon>Trichocomaceae</taxon>
        <taxon>Talaromyces</taxon>
        <taxon>Talaromyces sect. Bacilispori</taxon>
    </lineage>
</organism>
<dbReference type="GO" id="GO:0008198">
    <property type="term" value="F:ferrous iron binding"/>
    <property type="evidence" value="ECO:0007669"/>
    <property type="project" value="TreeGrafter"/>
</dbReference>
<dbReference type="Gene3D" id="2.60.120.590">
    <property type="entry name" value="Alpha-ketoglutarate-dependent dioxygenase AlkB-like"/>
    <property type="match status" value="1"/>
</dbReference>
<dbReference type="PANTHER" id="PTHR31573">
    <property type="entry name" value="ALPHA-KETOGLUTARATE-DEPENDENT DIOXYGENASE ALKB HOMOLOG 2"/>
    <property type="match status" value="1"/>
</dbReference>
<dbReference type="Proteomes" id="UP001201262">
    <property type="component" value="Unassembled WGS sequence"/>
</dbReference>
<comment type="caution">
    <text evidence="2">The sequence shown here is derived from an EMBL/GenBank/DDBJ whole genome shotgun (WGS) entry which is preliminary data.</text>
</comment>
<evidence type="ECO:0000256" key="1">
    <source>
        <dbReference type="PIRSR" id="PIRSR632852-1"/>
    </source>
</evidence>
<sequence length="238" mass="27510">MHSSNSQHHRFRLLKKIPDTEEGLPPEPHPAYPFPVAKLPSHFSEYFNFLRLELLFYRVRYTIKREPTHTVINTPRYTTVFGVDTTSYFSFSKTGSNSRKLLDNKSLQPVKIDKYQYLPRPIPSCLDLLSKQVEDVLVNYYASGYDSISYYSNDEQFLGATRNIASLTLDAKRDFLMKHEPPLTTPAKTWGEASHDRINITLQKATVPEGTENYYRYNIGDGGIYRWNQTQGPTVLCK</sequence>
<name>A0AAD4KTU0_9EURO</name>
<feature type="binding site" evidence="1">
    <location>
        <position position="154"/>
    </location>
    <ligand>
        <name>substrate</name>
    </ligand>
</feature>
<dbReference type="GO" id="GO:0051747">
    <property type="term" value="F:cytosine C-5 DNA demethylase activity"/>
    <property type="evidence" value="ECO:0007669"/>
    <property type="project" value="TreeGrafter"/>
</dbReference>
<reference evidence="2" key="1">
    <citation type="submission" date="2021-12" db="EMBL/GenBank/DDBJ databases">
        <title>Convergent genome expansion in fungi linked to evolution of root-endophyte symbiosis.</title>
        <authorList>
            <consortium name="DOE Joint Genome Institute"/>
            <person name="Ke Y.-H."/>
            <person name="Bonito G."/>
            <person name="Liao H.-L."/>
            <person name="Looney B."/>
            <person name="Rojas-Flechas A."/>
            <person name="Nash J."/>
            <person name="Hameed K."/>
            <person name="Schadt C."/>
            <person name="Martin F."/>
            <person name="Crous P.W."/>
            <person name="Miettinen O."/>
            <person name="Magnuson J.K."/>
            <person name="Labbe J."/>
            <person name="Jacobson D."/>
            <person name="Doktycz M.J."/>
            <person name="Veneault-Fourrey C."/>
            <person name="Kuo A."/>
            <person name="Mondo S."/>
            <person name="Calhoun S."/>
            <person name="Riley R."/>
            <person name="Ohm R."/>
            <person name="LaButti K."/>
            <person name="Andreopoulos B."/>
            <person name="Pangilinan J."/>
            <person name="Nolan M."/>
            <person name="Tritt A."/>
            <person name="Clum A."/>
            <person name="Lipzen A."/>
            <person name="Daum C."/>
            <person name="Barry K."/>
            <person name="Grigoriev I.V."/>
            <person name="Vilgalys R."/>
        </authorList>
    </citation>
    <scope>NUCLEOTIDE SEQUENCE</scope>
    <source>
        <strain evidence="2">PMI_201</strain>
    </source>
</reference>
<dbReference type="InterPro" id="IPR032852">
    <property type="entry name" value="ALKBH2"/>
</dbReference>
<feature type="binding site" evidence="1">
    <location>
        <position position="139"/>
    </location>
    <ligand>
        <name>2-oxoglutarate</name>
        <dbReference type="ChEBI" id="CHEBI:16810"/>
    </ligand>
</feature>
<dbReference type="GO" id="GO:0035516">
    <property type="term" value="F:broad specificity oxidative DNA demethylase activity"/>
    <property type="evidence" value="ECO:0007669"/>
    <property type="project" value="TreeGrafter"/>
</dbReference>